<name>A0A2C6KJS7_9APIC</name>
<feature type="non-terminal residue" evidence="1">
    <location>
        <position position="1"/>
    </location>
</feature>
<dbReference type="EMBL" id="MIGC01004665">
    <property type="protein sequence ID" value="PHJ17807.1"/>
    <property type="molecule type" value="Genomic_DNA"/>
</dbReference>
<dbReference type="VEuPathDB" id="ToxoDB:CSUI_008363"/>
<proteinExistence type="predicted"/>
<evidence type="ECO:0000313" key="2">
    <source>
        <dbReference type="Proteomes" id="UP000221165"/>
    </source>
</evidence>
<evidence type="ECO:0000313" key="1">
    <source>
        <dbReference type="EMBL" id="PHJ17807.1"/>
    </source>
</evidence>
<dbReference type="RefSeq" id="XP_067919521.1">
    <property type="nucleotide sequence ID" value="XM_068068497.1"/>
</dbReference>
<gene>
    <name evidence="1" type="ORF">CSUI_008363</name>
</gene>
<dbReference type="AlphaFoldDB" id="A0A2C6KJS7"/>
<sequence>VRRSHLALALGEERLEGAKRTRMPTMSHERQAALEFASRGARVGRWHSRFVVLAV</sequence>
<dbReference type="Proteomes" id="UP000221165">
    <property type="component" value="Unassembled WGS sequence"/>
</dbReference>
<comment type="caution">
    <text evidence="1">The sequence shown here is derived from an EMBL/GenBank/DDBJ whole genome shotgun (WGS) entry which is preliminary data.</text>
</comment>
<protein>
    <submittedName>
        <fullName evidence="1">Uncharacterized protein</fullName>
    </submittedName>
</protein>
<organism evidence="1 2">
    <name type="scientific">Cystoisospora suis</name>
    <dbReference type="NCBI Taxonomy" id="483139"/>
    <lineage>
        <taxon>Eukaryota</taxon>
        <taxon>Sar</taxon>
        <taxon>Alveolata</taxon>
        <taxon>Apicomplexa</taxon>
        <taxon>Conoidasida</taxon>
        <taxon>Coccidia</taxon>
        <taxon>Eucoccidiorida</taxon>
        <taxon>Eimeriorina</taxon>
        <taxon>Sarcocystidae</taxon>
        <taxon>Cystoisospora</taxon>
    </lineage>
</organism>
<accession>A0A2C6KJS7</accession>
<reference evidence="1 2" key="1">
    <citation type="journal article" date="2017" name="Int. J. Parasitol.">
        <title>The genome of the protozoan parasite Cystoisospora suis and a reverse vaccinology approach to identify vaccine candidates.</title>
        <authorList>
            <person name="Palmieri N."/>
            <person name="Shrestha A."/>
            <person name="Ruttkowski B."/>
            <person name="Beck T."/>
            <person name="Vogl C."/>
            <person name="Tomley F."/>
            <person name="Blake D.P."/>
            <person name="Joachim A."/>
        </authorList>
    </citation>
    <scope>NUCLEOTIDE SEQUENCE [LARGE SCALE GENOMIC DNA]</scope>
    <source>
        <strain evidence="1 2">Wien I</strain>
    </source>
</reference>
<dbReference type="GeneID" id="94431708"/>
<keyword evidence="2" id="KW-1185">Reference proteome</keyword>